<dbReference type="Proteomes" id="UP001500542">
    <property type="component" value="Unassembled WGS sequence"/>
</dbReference>
<dbReference type="Gene3D" id="3.60.110.10">
    <property type="entry name" value="Carbon-nitrogen hydrolase"/>
    <property type="match status" value="1"/>
</dbReference>
<reference evidence="3 4" key="1">
    <citation type="journal article" date="2019" name="Int. J. Syst. Evol. Microbiol.">
        <title>The Global Catalogue of Microorganisms (GCM) 10K type strain sequencing project: providing services to taxonomists for standard genome sequencing and annotation.</title>
        <authorList>
            <consortium name="The Broad Institute Genomics Platform"/>
            <consortium name="The Broad Institute Genome Sequencing Center for Infectious Disease"/>
            <person name="Wu L."/>
            <person name="Ma J."/>
        </authorList>
    </citation>
    <scope>NUCLEOTIDE SEQUENCE [LARGE SCALE GENOMIC DNA]</scope>
    <source>
        <strain evidence="3 4">JCM 10977</strain>
    </source>
</reference>
<comment type="caution">
    <text evidence="3">The sequence shown here is derived from an EMBL/GenBank/DDBJ whole genome shotgun (WGS) entry which is preliminary data.</text>
</comment>
<evidence type="ECO:0000259" key="2">
    <source>
        <dbReference type="PROSITE" id="PS50263"/>
    </source>
</evidence>
<dbReference type="GO" id="GO:0016787">
    <property type="term" value="F:hydrolase activity"/>
    <property type="evidence" value="ECO:0007669"/>
    <property type="project" value="UniProtKB-KW"/>
</dbReference>
<gene>
    <name evidence="3" type="ORF">GCM10009554_35790</name>
</gene>
<proteinExistence type="inferred from homology"/>
<feature type="domain" description="CN hydrolase" evidence="2">
    <location>
        <begin position="8"/>
        <end position="261"/>
    </location>
</feature>
<organism evidence="3 4">
    <name type="scientific">Kribbella koreensis</name>
    <dbReference type="NCBI Taxonomy" id="57909"/>
    <lineage>
        <taxon>Bacteria</taxon>
        <taxon>Bacillati</taxon>
        <taxon>Actinomycetota</taxon>
        <taxon>Actinomycetes</taxon>
        <taxon>Propionibacteriales</taxon>
        <taxon>Kribbellaceae</taxon>
        <taxon>Kribbella</taxon>
    </lineage>
</organism>
<keyword evidence="3" id="KW-0378">Hydrolase</keyword>
<dbReference type="InterPro" id="IPR003010">
    <property type="entry name" value="C-N_Hydrolase"/>
</dbReference>
<evidence type="ECO:0000313" key="4">
    <source>
        <dbReference type="Proteomes" id="UP001500542"/>
    </source>
</evidence>
<dbReference type="SUPFAM" id="SSF56317">
    <property type="entry name" value="Carbon-nitrogen hydrolase"/>
    <property type="match status" value="1"/>
</dbReference>
<dbReference type="InterPro" id="IPR036526">
    <property type="entry name" value="C-N_Hydrolase_sf"/>
</dbReference>
<accession>A0ABN1QHQ6</accession>
<sequence>MPETPSSLRIAVAQSTVRVDPTDADGLRASAAEVRGLMKEAAHHGARLVHFTEGALCFPSKVIMSELGPDEIGPSDWTKAEWAVLTEELDQIAKLSGELGIWTVLPSVHQLPEPARPHSSMYVVSDHGKIVSRYDERMLSTTKATWMYTAGDKPVTFEVDGYRFGLACGLDVLFAELFTEYDRLEVDGVLVSYASTGVDRNEHIGVQARGHAVSNTYWVSLAVPASPGAGINSGISDPTGTWTAEGPADSTPGIALTDLHRAELIQVGRDFRRKTRDRINS</sequence>
<protein>
    <submittedName>
        <fullName evidence="3">Carbon-nitrogen hydrolase family protein</fullName>
    </submittedName>
</protein>
<dbReference type="Pfam" id="PF00795">
    <property type="entry name" value="CN_hydrolase"/>
    <property type="match status" value="1"/>
</dbReference>
<dbReference type="PROSITE" id="PS50263">
    <property type="entry name" value="CN_HYDROLASE"/>
    <property type="match status" value="1"/>
</dbReference>
<evidence type="ECO:0000256" key="1">
    <source>
        <dbReference type="ARBA" id="ARBA00010613"/>
    </source>
</evidence>
<dbReference type="EMBL" id="BAAAHK010000007">
    <property type="protein sequence ID" value="GAA0942879.1"/>
    <property type="molecule type" value="Genomic_DNA"/>
</dbReference>
<keyword evidence="4" id="KW-1185">Reference proteome</keyword>
<evidence type="ECO:0000313" key="3">
    <source>
        <dbReference type="EMBL" id="GAA0942879.1"/>
    </source>
</evidence>
<dbReference type="RefSeq" id="WP_343970762.1">
    <property type="nucleotide sequence ID" value="NZ_BAAAHK010000007.1"/>
</dbReference>
<dbReference type="PANTHER" id="PTHR23088:SF27">
    <property type="entry name" value="DEAMINATED GLUTATHIONE AMIDASE"/>
    <property type="match status" value="1"/>
</dbReference>
<dbReference type="PANTHER" id="PTHR23088">
    <property type="entry name" value="NITRILASE-RELATED"/>
    <property type="match status" value="1"/>
</dbReference>
<dbReference type="CDD" id="cd07197">
    <property type="entry name" value="nitrilase"/>
    <property type="match status" value="1"/>
</dbReference>
<comment type="similarity">
    <text evidence="1">Belongs to the carbon-nitrogen hydrolase superfamily. NIT1/NIT2 family.</text>
</comment>
<name>A0ABN1QHQ6_9ACTN</name>